<dbReference type="KEGG" id="tas:TASI_1470"/>
<dbReference type="HOGENOM" id="CLU_154352_0_0_4"/>
<organism evidence="3 4">
    <name type="scientific">Taylorella asinigenitalis (strain MCE3)</name>
    <dbReference type="NCBI Taxonomy" id="1008459"/>
    <lineage>
        <taxon>Bacteria</taxon>
        <taxon>Pseudomonadati</taxon>
        <taxon>Pseudomonadota</taxon>
        <taxon>Betaproteobacteria</taxon>
        <taxon>Burkholderiales</taxon>
        <taxon>Alcaligenaceae</taxon>
        <taxon>Taylorella</taxon>
    </lineage>
</organism>
<dbReference type="AlphaFoldDB" id="G4QAH7"/>
<keyword evidence="4" id="KW-1185">Reference proteome</keyword>
<dbReference type="STRING" id="1008459.TASI_1470"/>
<keyword evidence="2" id="KW-0472">Membrane</keyword>
<protein>
    <submittedName>
        <fullName evidence="3">Uncharacterized protein</fullName>
    </submittedName>
</protein>
<accession>G4QAH7</accession>
<dbReference type="RefSeq" id="WP_014112102.1">
    <property type="nucleotide sequence ID" value="NC_016043.1"/>
</dbReference>
<dbReference type="InterPro" id="IPR020894">
    <property type="entry name" value="Cadherin_CS"/>
</dbReference>
<dbReference type="GO" id="GO:0007155">
    <property type="term" value="P:cell adhesion"/>
    <property type="evidence" value="ECO:0007669"/>
    <property type="project" value="InterPro"/>
</dbReference>
<proteinExistence type="predicted"/>
<dbReference type="PROSITE" id="PS00232">
    <property type="entry name" value="CADHERIN_1"/>
    <property type="match status" value="1"/>
</dbReference>
<reference key="1">
    <citation type="submission" date="2011-09" db="EMBL/GenBank/DDBJ databases">
        <title>Genomic characterization of the Taylorella genus.</title>
        <authorList>
            <person name="Hebert L."/>
            <person name="Moumen B."/>
            <person name="Pons N."/>
            <person name="Duquesne F."/>
            <person name="Breuil M.-F."/>
            <person name="Goux D."/>
            <person name="Batto J.-M."/>
            <person name="Renault P."/>
            <person name="Laugier C."/>
            <person name="Petry S."/>
        </authorList>
    </citation>
    <scope>NUCLEOTIDE SEQUENCE</scope>
    <source>
        <strain>MCE3</strain>
    </source>
</reference>
<evidence type="ECO:0000313" key="4">
    <source>
        <dbReference type="Proteomes" id="UP000009284"/>
    </source>
</evidence>
<sequence>MKVFLSNFFFKNFCNFPKVDKEKIIKFIIHVENYGLTNLEGKLKRSDEIPNDHPNWLEIITFVQEYNLWHYHIGIPEYIYSDKGNTSKYLLHFLRGENYIKIVDMNDHPPFALPDINSFT</sequence>
<evidence type="ECO:0000256" key="2">
    <source>
        <dbReference type="ARBA" id="ARBA00023136"/>
    </source>
</evidence>
<name>G4QAH7_TAYAM</name>
<comment type="subcellular location">
    <subcellularLocation>
        <location evidence="1">Membrane</location>
    </subcellularLocation>
</comment>
<dbReference type="OrthoDB" id="8689178at2"/>
<dbReference type="Proteomes" id="UP000009284">
    <property type="component" value="Chromosome"/>
</dbReference>
<dbReference type="EMBL" id="CP003059">
    <property type="protein sequence ID" value="AEP37208.1"/>
    <property type="molecule type" value="Genomic_DNA"/>
</dbReference>
<evidence type="ECO:0000256" key="1">
    <source>
        <dbReference type="ARBA" id="ARBA00004370"/>
    </source>
</evidence>
<reference evidence="3 4" key="2">
    <citation type="journal article" date="2012" name="PLoS ONE">
        <title>Genomic characterization of the taylorella genus.</title>
        <authorList>
            <person name="Hebert L."/>
            <person name="Moumen B."/>
            <person name="Pons N."/>
            <person name="Duquesne F."/>
            <person name="Breuil M.F."/>
            <person name="Goux D."/>
            <person name="Batto J.M."/>
            <person name="Laugier C."/>
            <person name="Renault P."/>
            <person name="Petry S."/>
        </authorList>
    </citation>
    <scope>NUCLEOTIDE SEQUENCE [LARGE SCALE GENOMIC DNA]</scope>
    <source>
        <strain evidence="3 4">MCE3</strain>
    </source>
</reference>
<evidence type="ECO:0000313" key="3">
    <source>
        <dbReference type="EMBL" id="AEP37208.1"/>
    </source>
</evidence>
<dbReference type="GO" id="GO:0005886">
    <property type="term" value="C:plasma membrane"/>
    <property type="evidence" value="ECO:0007669"/>
    <property type="project" value="InterPro"/>
</dbReference>
<gene>
    <name evidence="3" type="ordered locus">TASI_1470</name>
</gene>
<dbReference type="eggNOG" id="ENOG503136P">
    <property type="taxonomic scope" value="Bacteria"/>
</dbReference>